<organism evidence="2 3">
    <name type="scientific">Melioribacter roseus (strain DSM 23840 / JCM 17771 / VKM B-2668 / P3M-2)</name>
    <dbReference type="NCBI Taxonomy" id="1191523"/>
    <lineage>
        <taxon>Bacteria</taxon>
        <taxon>Pseudomonadati</taxon>
        <taxon>Ignavibacteriota</taxon>
        <taxon>Ignavibacteria</taxon>
        <taxon>Ignavibacteriales</taxon>
        <taxon>Melioribacteraceae</taxon>
        <taxon>Melioribacter</taxon>
    </lineage>
</organism>
<sequence length="251" mass="31731">MKKTIFILILWTLATINLDATYRNRPDFYRALKPYGEWIMLGHNITVWRPTFVHTDWKPYMIGRWRWTSIGWYWVSYEPFGEIVFHYGRWEYHPRYGWIWFPDDEWGPAWVEWRYDDDYIGWAPMPYTSQFRLDIGLRISFKWITIPDYWCFVHYKHFYSRNIRDYLIHERHKRDIFYRPHFKKRHFDPPRKYYIDKRMKDYELRENNKRRESKSEIRHYGKDVGRDNEDFDRNNGDNSRRKRDGKIIRRR</sequence>
<dbReference type="Proteomes" id="UP000009011">
    <property type="component" value="Chromosome"/>
</dbReference>
<dbReference type="RefSeq" id="WP_014857089.1">
    <property type="nucleotide sequence ID" value="NC_018178.1"/>
</dbReference>
<protein>
    <submittedName>
        <fullName evidence="2">Membrane protein involved in colicin uptake-like protein</fullName>
    </submittedName>
</protein>
<dbReference type="InterPro" id="IPR046535">
    <property type="entry name" value="DUF6600"/>
</dbReference>
<dbReference type="OrthoDB" id="5485224at2"/>
<feature type="compositionally biased region" description="Basic residues" evidence="1">
    <location>
        <begin position="240"/>
        <end position="251"/>
    </location>
</feature>
<dbReference type="eggNOG" id="COG1196">
    <property type="taxonomic scope" value="Bacteria"/>
</dbReference>
<accession>I6ZUH4</accession>
<dbReference type="STRING" id="1191523.MROS_2429"/>
<name>I6ZUH4_MELRP</name>
<dbReference type="KEGG" id="mro:MROS_2429"/>
<dbReference type="PATRIC" id="fig|1191523.3.peg.2561"/>
<reference evidence="2 3" key="1">
    <citation type="journal article" date="2013" name="PLoS ONE">
        <title>Genomic analysis of Melioribacter roseus, facultatively anaerobic organotrophic bacterium representing a novel deep lineage within Bacteriodetes/Chlorobi group.</title>
        <authorList>
            <person name="Kadnikov V.V."/>
            <person name="Mardanov A.V."/>
            <person name="Podosokorskaya O.A."/>
            <person name="Gavrilov S.N."/>
            <person name="Kublanov I.V."/>
            <person name="Beletsky A.V."/>
            <person name="Bonch-Osmolovskaya E.A."/>
            <person name="Ravin N.V."/>
        </authorList>
    </citation>
    <scope>NUCLEOTIDE SEQUENCE [LARGE SCALE GENOMIC DNA]</scope>
    <source>
        <strain evidence="3">JCM 17771 / P3M-2</strain>
    </source>
</reference>
<dbReference type="HOGENOM" id="CLU_1106135_0_0_10"/>
<dbReference type="EMBL" id="CP003557">
    <property type="protein sequence ID" value="AFN75659.1"/>
    <property type="molecule type" value="Genomic_DNA"/>
</dbReference>
<dbReference type="AlphaFoldDB" id="I6ZUH4"/>
<evidence type="ECO:0000256" key="1">
    <source>
        <dbReference type="SAM" id="MobiDB-lite"/>
    </source>
</evidence>
<keyword evidence="3" id="KW-1185">Reference proteome</keyword>
<proteinExistence type="predicted"/>
<dbReference type="Pfam" id="PF20245">
    <property type="entry name" value="DUF6600"/>
    <property type="match status" value="1"/>
</dbReference>
<feature type="region of interest" description="Disordered" evidence="1">
    <location>
        <begin position="210"/>
        <end position="251"/>
    </location>
</feature>
<evidence type="ECO:0000313" key="3">
    <source>
        <dbReference type="Proteomes" id="UP000009011"/>
    </source>
</evidence>
<evidence type="ECO:0000313" key="2">
    <source>
        <dbReference type="EMBL" id="AFN75659.1"/>
    </source>
</evidence>
<feature type="compositionally biased region" description="Basic and acidic residues" evidence="1">
    <location>
        <begin position="210"/>
        <end position="239"/>
    </location>
</feature>
<gene>
    <name evidence="2" type="ordered locus">MROS_2429</name>
</gene>